<dbReference type="PANTHER" id="PTHR30462:SF0">
    <property type="entry name" value="INTERMEMBRANE TRANSPORT PROTEIN YEBT"/>
    <property type="match status" value="1"/>
</dbReference>
<dbReference type="Pfam" id="PF02470">
    <property type="entry name" value="MlaD"/>
    <property type="match status" value="2"/>
</dbReference>
<sequence length="695" mass="74105">MTDTPTPPEAEIVRARRSPWRNLSVVWLVPLAALVISLLIAWRSYADRGTLIQITFENAAGVAAGETQVRYRDVVIGVVEEVGFTSGLENVVVSARIDKDVAPFLNDTAQFWVVRPEVSTRGVSGLNTVLSGVYIEGTWDRTGGTALTEFAGLESRPLVDVTERGTRVTLRTSDGNTLPAGSPIFYRGVEVGRTEKPQLNNSGSVVEIRAFIEAPHDRLLTTATRFWDTSGFQVSFGPSGLRLDVESFAALISGGVAFNTFFSGGRPVQAGHVYDLYSAEEDARENAFARVSGASVTLAAVFTEGVSGLSAGAELTYKGLKIGEVATLSAFVDDSERQPTVKQLVTLRVEPGLMGLDDDATAEAVLDFLAPEVEAGLRVRLAKANLLTPGLVVELAEVPDAPSAQIDRDADPYPVLPSVASELPDLNATMEGMMKRINALQIEELIAQATRMMASIDALARDDQTRAAPEAFVGLVEDARGLVGSAVVQALPGELQSAVDELRATVSGVAEARLVERLAETLDKADVAVGNIASASEQAPALMEDLRALTEKARNLEAEELVASADQLLQSLDALIDTEAARALPPTLNATLDEAKTLLTRLSEGKAVDNANAALESARGAAEALEEAAQGLPQLSARLDSLVSRSEALIGAYGDRSEFNRETLGMLREVRTAARSLADLVRMLERNPNSILFGR</sequence>
<proteinExistence type="predicted"/>
<evidence type="ECO:0000256" key="6">
    <source>
        <dbReference type="ARBA" id="ARBA00023136"/>
    </source>
</evidence>
<comment type="subcellular location">
    <subcellularLocation>
        <location evidence="1">Cell inner membrane</location>
    </subcellularLocation>
</comment>
<accession>A0A2M8IYM2</accession>
<evidence type="ECO:0000256" key="2">
    <source>
        <dbReference type="ARBA" id="ARBA00022475"/>
    </source>
</evidence>
<keyword evidence="7" id="KW-0175">Coiled coil</keyword>
<evidence type="ECO:0000256" key="5">
    <source>
        <dbReference type="ARBA" id="ARBA00022989"/>
    </source>
</evidence>
<keyword evidence="2" id="KW-1003">Cell membrane</keyword>
<evidence type="ECO:0000313" key="10">
    <source>
        <dbReference type="EMBL" id="PJE35630.1"/>
    </source>
</evidence>
<keyword evidence="4 8" id="KW-0812">Transmembrane</keyword>
<gene>
    <name evidence="10" type="ORF">CVM52_16195</name>
</gene>
<evidence type="ECO:0000313" key="11">
    <source>
        <dbReference type="Proteomes" id="UP000231553"/>
    </source>
</evidence>
<dbReference type="Proteomes" id="UP000231553">
    <property type="component" value="Unassembled WGS sequence"/>
</dbReference>
<dbReference type="EMBL" id="PGTB01000080">
    <property type="protein sequence ID" value="PJE35630.1"/>
    <property type="molecule type" value="Genomic_DNA"/>
</dbReference>
<keyword evidence="5 8" id="KW-1133">Transmembrane helix</keyword>
<dbReference type="PANTHER" id="PTHR30462">
    <property type="entry name" value="INTERMEMBRANE TRANSPORT PROTEIN PQIB-RELATED"/>
    <property type="match status" value="1"/>
</dbReference>
<keyword evidence="3" id="KW-0997">Cell inner membrane</keyword>
<evidence type="ECO:0000259" key="9">
    <source>
        <dbReference type="Pfam" id="PF02470"/>
    </source>
</evidence>
<dbReference type="RefSeq" id="WP_100163517.1">
    <property type="nucleotide sequence ID" value="NZ_PGTB01000080.1"/>
</dbReference>
<name>A0A2M8IYM2_9RHOB</name>
<feature type="domain" description="Mce/MlaD" evidence="9">
    <location>
        <begin position="165"/>
        <end position="224"/>
    </location>
</feature>
<feature type="coiled-coil region" evidence="7">
    <location>
        <begin position="532"/>
        <end position="559"/>
    </location>
</feature>
<feature type="transmembrane region" description="Helical" evidence="8">
    <location>
        <begin position="23"/>
        <end position="42"/>
    </location>
</feature>
<protein>
    <submittedName>
        <fullName evidence="10">Paraquat-inducible protein B</fullName>
    </submittedName>
</protein>
<feature type="domain" description="Mce/MlaD" evidence="9">
    <location>
        <begin position="49"/>
        <end position="136"/>
    </location>
</feature>
<evidence type="ECO:0000256" key="8">
    <source>
        <dbReference type="SAM" id="Phobius"/>
    </source>
</evidence>
<dbReference type="InterPro" id="IPR051800">
    <property type="entry name" value="PqiA-PqiB_transport"/>
</dbReference>
<evidence type="ECO:0000256" key="4">
    <source>
        <dbReference type="ARBA" id="ARBA00022692"/>
    </source>
</evidence>
<evidence type="ECO:0000256" key="1">
    <source>
        <dbReference type="ARBA" id="ARBA00004533"/>
    </source>
</evidence>
<evidence type="ECO:0000256" key="3">
    <source>
        <dbReference type="ARBA" id="ARBA00022519"/>
    </source>
</evidence>
<comment type="caution">
    <text evidence="10">The sequence shown here is derived from an EMBL/GenBank/DDBJ whole genome shotgun (WGS) entry which is preliminary data.</text>
</comment>
<dbReference type="GO" id="GO:0005886">
    <property type="term" value="C:plasma membrane"/>
    <property type="evidence" value="ECO:0007669"/>
    <property type="project" value="UniProtKB-SubCell"/>
</dbReference>
<dbReference type="InterPro" id="IPR003399">
    <property type="entry name" value="Mce/MlaD"/>
</dbReference>
<keyword evidence="6 8" id="KW-0472">Membrane</keyword>
<keyword evidence="11" id="KW-1185">Reference proteome</keyword>
<organism evidence="10 11">
    <name type="scientific">Pseudooceanicola lipolyticus</name>
    <dbReference type="NCBI Taxonomy" id="2029104"/>
    <lineage>
        <taxon>Bacteria</taxon>
        <taxon>Pseudomonadati</taxon>
        <taxon>Pseudomonadota</taxon>
        <taxon>Alphaproteobacteria</taxon>
        <taxon>Rhodobacterales</taxon>
        <taxon>Paracoccaceae</taxon>
        <taxon>Pseudooceanicola</taxon>
    </lineage>
</organism>
<dbReference type="AlphaFoldDB" id="A0A2M8IYM2"/>
<dbReference type="OrthoDB" id="9806984at2"/>
<reference evidence="10 11" key="1">
    <citation type="journal article" date="2018" name="Int. J. Syst. Evol. Microbiol.">
        <title>Pseudooceanicola lipolyticus sp. nov., a marine alphaproteobacterium, reclassification of Oceanicola flagellatus as Pseudooceanicola flagellatus comb. nov. and emended description of the genus Pseudooceanicola.</title>
        <authorList>
            <person name="Huang M.-M."/>
            <person name="Guo L.-L."/>
            <person name="Wu Y.-H."/>
            <person name="Lai Q.-L."/>
            <person name="Shao Z.-Z."/>
            <person name="Wang C.-S."/>
            <person name="Wu M."/>
            <person name="Xu X.-W."/>
        </authorList>
    </citation>
    <scope>NUCLEOTIDE SEQUENCE [LARGE SCALE GENOMIC DNA]</scope>
    <source>
        <strain evidence="10 11">157</strain>
    </source>
</reference>
<evidence type="ECO:0000256" key="7">
    <source>
        <dbReference type="SAM" id="Coils"/>
    </source>
</evidence>